<gene>
    <name evidence="11" type="ORF">HPB48_000051</name>
</gene>
<keyword evidence="6" id="KW-0805">Transcription regulation</keyword>
<dbReference type="GO" id="GO:0003700">
    <property type="term" value="F:DNA-binding transcription factor activity"/>
    <property type="evidence" value="ECO:0007669"/>
    <property type="project" value="TreeGrafter"/>
</dbReference>
<dbReference type="PANTHER" id="PTHR24390:SF79">
    <property type="entry name" value="ASPARAGINE-RICH ZINC FINGER PROTEIN AZF1"/>
    <property type="match status" value="1"/>
</dbReference>
<dbReference type="PROSITE" id="PS00028">
    <property type="entry name" value="ZINC_FINGER_C2H2_1"/>
    <property type="match status" value="2"/>
</dbReference>
<keyword evidence="8" id="KW-0539">Nucleus</keyword>
<dbReference type="InterPro" id="IPR036236">
    <property type="entry name" value="Znf_C2H2_sf"/>
</dbReference>
<keyword evidence="12" id="KW-1185">Reference proteome</keyword>
<evidence type="ECO:0000256" key="5">
    <source>
        <dbReference type="ARBA" id="ARBA00022833"/>
    </source>
</evidence>
<dbReference type="InterPro" id="IPR013087">
    <property type="entry name" value="Znf_C2H2_type"/>
</dbReference>
<reference evidence="11 12" key="1">
    <citation type="journal article" date="2020" name="Cell">
        <title>Large-Scale Comparative Analyses of Tick Genomes Elucidate Their Genetic Diversity and Vector Capacities.</title>
        <authorList>
            <consortium name="Tick Genome and Microbiome Consortium (TIGMIC)"/>
            <person name="Jia N."/>
            <person name="Wang J."/>
            <person name="Shi W."/>
            <person name="Du L."/>
            <person name="Sun Y."/>
            <person name="Zhan W."/>
            <person name="Jiang J.F."/>
            <person name="Wang Q."/>
            <person name="Zhang B."/>
            <person name="Ji P."/>
            <person name="Bell-Sakyi L."/>
            <person name="Cui X.M."/>
            <person name="Yuan T.T."/>
            <person name="Jiang B.G."/>
            <person name="Yang W.F."/>
            <person name="Lam T.T."/>
            <person name="Chang Q.C."/>
            <person name="Ding S.J."/>
            <person name="Wang X.J."/>
            <person name="Zhu J.G."/>
            <person name="Ruan X.D."/>
            <person name="Zhao L."/>
            <person name="Wei J.T."/>
            <person name="Ye R.Z."/>
            <person name="Que T.C."/>
            <person name="Du C.H."/>
            <person name="Zhou Y.H."/>
            <person name="Cheng J.X."/>
            <person name="Dai P.F."/>
            <person name="Guo W.B."/>
            <person name="Han X.H."/>
            <person name="Huang E.J."/>
            <person name="Li L.F."/>
            <person name="Wei W."/>
            <person name="Gao Y.C."/>
            <person name="Liu J.Z."/>
            <person name="Shao H.Z."/>
            <person name="Wang X."/>
            <person name="Wang C.C."/>
            <person name="Yang T.C."/>
            <person name="Huo Q.B."/>
            <person name="Li W."/>
            <person name="Chen H.Y."/>
            <person name="Chen S.E."/>
            <person name="Zhou L.G."/>
            <person name="Ni X.B."/>
            <person name="Tian J.H."/>
            <person name="Sheng Y."/>
            <person name="Liu T."/>
            <person name="Pan Y.S."/>
            <person name="Xia L.Y."/>
            <person name="Li J."/>
            <person name="Zhao F."/>
            <person name="Cao W.C."/>
        </authorList>
    </citation>
    <scope>NUCLEOTIDE SEQUENCE [LARGE SCALE GENOMIC DNA]</scope>
    <source>
        <strain evidence="11">HaeL-2018</strain>
    </source>
</reference>
<dbReference type="SMART" id="SM00355">
    <property type="entry name" value="ZnF_C2H2"/>
    <property type="match status" value="2"/>
</dbReference>
<keyword evidence="7" id="KW-0804">Transcription</keyword>
<name>A0A9J6FXA8_HAELO</name>
<evidence type="ECO:0000256" key="4">
    <source>
        <dbReference type="ARBA" id="ARBA00022771"/>
    </source>
</evidence>
<keyword evidence="2" id="KW-0479">Metal-binding</keyword>
<organism evidence="11 12">
    <name type="scientific">Haemaphysalis longicornis</name>
    <name type="common">Bush tick</name>
    <dbReference type="NCBI Taxonomy" id="44386"/>
    <lineage>
        <taxon>Eukaryota</taxon>
        <taxon>Metazoa</taxon>
        <taxon>Ecdysozoa</taxon>
        <taxon>Arthropoda</taxon>
        <taxon>Chelicerata</taxon>
        <taxon>Arachnida</taxon>
        <taxon>Acari</taxon>
        <taxon>Parasitiformes</taxon>
        <taxon>Ixodida</taxon>
        <taxon>Ixodoidea</taxon>
        <taxon>Ixodidae</taxon>
        <taxon>Haemaphysalinae</taxon>
        <taxon>Haemaphysalis</taxon>
    </lineage>
</organism>
<dbReference type="Pfam" id="PF00096">
    <property type="entry name" value="zf-C2H2"/>
    <property type="match status" value="2"/>
</dbReference>
<evidence type="ECO:0000256" key="9">
    <source>
        <dbReference type="PROSITE-ProRule" id="PRU00042"/>
    </source>
</evidence>
<evidence type="ECO:0000256" key="8">
    <source>
        <dbReference type="ARBA" id="ARBA00023242"/>
    </source>
</evidence>
<dbReference type="FunFam" id="3.30.160.60:FF:000145">
    <property type="entry name" value="Zinc finger protein 574"/>
    <property type="match status" value="1"/>
</dbReference>
<dbReference type="AlphaFoldDB" id="A0A9J6FXA8"/>
<feature type="domain" description="C2H2-type" evidence="10">
    <location>
        <begin position="153"/>
        <end position="180"/>
    </location>
</feature>
<dbReference type="GO" id="GO:0005634">
    <property type="term" value="C:nucleus"/>
    <property type="evidence" value="ECO:0007669"/>
    <property type="project" value="UniProtKB-SubCell"/>
</dbReference>
<evidence type="ECO:0000313" key="12">
    <source>
        <dbReference type="Proteomes" id="UP000821853"/>
    </source>
</evidence>
<dbReference type="EMBL" id="JABSTR010000004">
    <property type="protein sequence ID" value="KAH9367009.1"/>
    <property type="molecule type" value="Genomic_DNA"/>
</dbReference>
<sequence>MDSLGLRELARQIVREELQRTAAGTGAHRLRCPLAELVREEVRQAVQVPEQVDVFRQDEPAPHMQAALHQPVYGTPPIVASVTPQHTLELSLRTPYLMETGRRNSDLWRTPGQHASLLPLTDRPYKCPVCHKSFAWKAYMETHARRHSGDKPFKCKVCAKAFVTSHNLLAHSSIHTTEKPHNCSLCPQARTDHCQSCSRSFVVCTSMALSTPSSNPSACCIVALTLAGGRSLWQCSTRVLHASSWSPHALHFAA</sequence>
<comment type="caution">
    <text evidence="11">The sequence shown here is derived from an EMBL/GenBank/DDBJ whole genome shotgun (WGS) entry which is preliminary data.</text>
</comment>
<evidence type="ECO:0000256" key="3">
    <source>
        <dbReference type="ARBA" id="ARBA00022737"/>
    </source>
</evidence>
<evidence type="ECO:0000259" key="10">
    <source>
        <dbReference type="PROSITE" id="PS50157"/>
    </source>
</evidence>
<evidence type="ECO:0000313" key="11">
    <source>
        <dbReference type="EMBL" id="KAH9367009.1"/>
    </source>
</evidence>
<proteinExistence type="predicted"/>
<evidence type="ECO:0000256" key="6">
    <source>
        <dbReference type="ARBA" id="ARBA00023015"/>
    </source>
</evidence>
<dbReference type="OrthoDB" id="8113227at2759"/>
<dbReference type="FunFam" id="3.30.160.60:FF:001289">
    <property type="entry name" value="Zinc finger protein 574"/>
    <property type="match status" value="1"/>
</dbReference>
<dbReference type="PANTHER" id="PTHR24390">
    <property type="entry name" value="ZINC FINGER PROTEIN"/>
    <property type="match status" value="1"/>
</dbReference>
<dbReference type="SUPFAM" id="SSF57667">
    <property type="entry name" value="beta-beta-alpha zinc fingers"/>
    <property type="match status" value="1"/>
</dbReference>
<dbReference type="Gene3D" id="3.30.160.60">
    <property type="entry name" value="Classic Zinc Finger"/>
    <property type="match status" value="2"/>
</dbReference>
<keyword evidence="5" id="KW-0862">Zinc</keyword>
<evidence type="ECO:0000256" key="1">
    <source>
        <dbReference type="ARBA" id="ARBA00004123"/>
    </source>
</evidence>
<dbReference type="OMA" id="ACCIVAL"/>
<dbReference type="GO" id="GO:0008270">
    <property type="term" value="F:zinc ion binding"/>
    <property type="evidence" value="ECO:0007669"/>
    <property type="project" value="UniProtKB-KW"/>
</dbReference>
<evidence type="ECO:0000256" key="7">
    <source>
        <dbReference type="ARBA" id="ARBA00023163"/>
    </source>
</evidence>
<keyword evidence="3" id="KW-0677">Repeat</keyword>
<dbReference type="PROSITE" id="PS50157">
    <property type="entry name" value="ZINC_FINGER_C2H2_2"/>
    <property type="match status" value="2"/>
</dbReference>
<feature type="domain" description="C2H2-type" evidence="10">
    <location>
        <begin position="125"/>
        <end position="152"/>
    </location>
</feature>
<dbReference type="GO" id="GO:0006357">
    <property type="term" value="P:regulation of transcription by RNA polymerase II"/>
    <property type="evidence" value="ECO:0007669"/>
    <property type="project" value="UniProtKB-ARBA"/>
</dbReference>
<protein>
    <recommendedName>
        <fullName evidence="10">C2H2-type domain-containing protein</fullName>
    </recommendedName>
</protein>
<keyword evidence="4 9" id="KW-0863">Zinc-finger</keyword>
<dbReference type="Proteomes" id="UP000821853">
    <property type="component" value="Chromosome 2"/>
</dbReference>
<comment type="subcellular location">
    <subcellularLocation>
        <location evidence="1">Nucleus</location>
    </subcellularLocation>
</comment>
<dbReference type="GO" id="GO:0000978">
    <property type="term" value="F:RNA polymerase II cis-regulatory region sequence-specific DNA binding"/>
    <property type="evidence" value="ECO:0007669"/>
    <property type="project" value="TreeGrafter"/>
</dbReference>
<evidence type="ECO:0000256" key="2">
    <source>
        <dbReference type="ARBA" id="ARBA00022723"/>
    </source>
</evidence>
<accession>A0A9J6FXA8</accession>
<dbReference type="VEuPathDB" id="VectorBase:HLOH_059454"/>